<dbReference type="InterPro" id="IPR027619">
    <property type="entry name" value="C-S_lyase_PatB-like"/>
</dbReference>
<dbReference type="PANTHER" id="PTHR43525:SF1">
    <property type="entry name" value="PROTEIN MALY"/>
    <property type="match status" value="1"/>
</dbReference>
<evidence type="ECO:0000256" key="1">
    <source>
        <dbReference type="ARBA" id="ARBA00001933"/>
    </source>
</evidence>
<keyword evidence="4 7" id="KW-0456">Lyase</keyword>
<dbReference type="EC" id="4.4.1.13" evidence="2"/>
<dbReference type="InterPro" id="IPR015422">
    <property type="entry name" value="PyrdxlP-dep_Trfase_small"/>
</dbReference>
<accession>A0ABZ2N3X3</accession>
<feature type="domain" description="Aminotransferase class I/classII large" evidence="6">
    <location>
        <begin position="40"/>
        <end position="376"/>
    </location>
</feature>
<protein>
    <recommendedName>
        <fullName evidence="2">cysteine-S-conjugate beta-lyase</fullName>
        <ecNumber evidence="2">4.4.1.13</ecNumber>
    </recommendedName>
</protein>
<evidence type="ECO:0000256" key="5">
    <source>
        <dbReference type="ARBA" id="ARBA00037974"/>
    </source>
</evidence>
<evidence type="ECO:0000256" key="3">
    <source>
        <dbReference type="ARBA" id="ARBA00022898"/>
    </source>
</evidence>
<dbReference type="InterPro" id="IPR004839">
    <property type="entry name" value="Aminotransferase_I/II_large"/>
</dbReference>
<dbReference type="Proteomes" id="UP001387364">
    <property type="component" value="Chromosome"/>
</dbReference>
<dbReference type="InterPro" id="IPR051798">
    <property type="entry name" value="Class-II_PLP-Dep_Aminotrans"/>
</dbReference>
<sequence length="393" mass="44380">MRILSKLDQMINRTGTGAVKWDSLKEMFGVEDALPMWVADMDFEAPNPVIEALKKQVEHGIFGYAAIPASTKEAIKAWQASRHNWKIETDWLLFNHGVVPSISLAIEALTEKGDAVIVQSPVYTPFFEMIERNERQVVNNQLVLKDNRYQVDFDDLEQKLSAEEVKLLLLCSPHNPGGRVWTKEELTKMAALCQQHDVIIVADEIHCDLTADPHIHTPIASIQEEYQDFIVTLIAPSKTFNLAGLQASAIIVPSEVLRNKLKTVQAKRGFFTLNMMGITAMEAAYREGGPWLDEAIAYIRENIQLVEHYIRSEIPELNVMKPEGSYLIWIDCRKLELADDELMNKILHDGKLALGQGFKYRAGGEGFLRMNVACPRVIVEDGLKRLKKAIKGE</sequence>
<proteinExistence type="inferred from homology"/>
<dbReference type="EMBL" id="CP147404">
    <property type="protein sequence ID" value="WXB92409.1"/>
    <property type="molecule type" value="Genomic_DNA"/>
</dbReference>
<gene>
    <name evidence="7" type="ORF">WDJ61_14385</name>
</gene>
<evidence type="ECO:0000313" key="8">
    <source>
        <dbReference type="Proteomes" id="UP001387364"/>
    </source>
</evidence>
<dbReference type="CDD" id="cd00609">
    <property type="entry name" value="AAT_like"/>
    <property type="match status" value="1"/>
</dbReference>
<evidence type="ECO:0000313" key="7">
    <source>
        <dbReference type="EMBL" id="WXB92409.1"/>
    </source>
</evidence>
<comment type="cofactor">
    <cofactor evidence="1">
        <name>pyridoxal 5'-phosphate</name>
        <dbReference type="ChEBI" id="CHEBI:597326"/>
    </cofactor>
</comment>
<evidence type="ECO:0000256" key="2">
    <source>
        <dbReference type="ARBA" id="ARBA00012224"/>
    </source>
</evidence>
<dbReference type="NCBIfam" id="TIGR04350">
    <property type="entry name" value="C_S_lyase_PatB"/>
    <property type="match status" value="1"/>
</dbReference>
<comment type="similarity">
    <text evidence="5">Belongs to the class-II pyridoxal-phosphate-dependent aminotransferase family. MalY/PatB cystathionine beta-lyase subfamily.</text>
</comment>
<dbReference type="InterPro" id="IPR015424">
    <property type="entry name" value="PyrdxlP-dep_Trfase"/>
</dbReference>
<reference evidence="7 8" key="1">
    <citation type="submission" date="2024-02" db="EMBL/GenBank/DDBJ databases">
        <title>Seven novel Bacillus-like species.</title>
        <authorList>
            <person name="Liu G."/>
        </authorList>
    </citation>
    <scope>NUCLEOTIDE SEQUENCE [LARGE SCALE GENOMIC DNA]</scope>
    <source>
        <strain evidence="7 8">FJAT-52991</strain>
    </source>
</reference>
<keyword evidence="3" id="KW-0663">Pyridoxal phosphate</keyword>
<evidence type="ECO:0000259" key="6">
    <source>
        <dbReference type="Pfam" id="PF00155"/>
    </source>
</evidence>
<dbReference type="SUPFAM" id="SSF53383">
    <property type="entry name" value="PLP-dependent transferases"/>
    <property type="match status" value="1"/>
</dbReference>
<dbReference type="Pfam" id="PF00155">
    <property type="entry name" value="Aminotran_1_2"/>
    <property type="match status" value="1"/>
</dbReference>
<organism evidence="7 8">
    <name type="scientific">Bacillus kandeliae</name>
    <dbReference type="NCBI Taxonomy" id="3129297"/>
    <lineage>
        <taxon>Bacteria</taxon>
        <taxon>Bacillati</taxon>
        <taxon>Bacillota</taxon>
        <taxon>Bacilli</taxon>
        <taxon>Bacillales</taxon>
        <taxon>Bacillaceae</taxon>
        <taxon>Bacillus</taxon>
    </lineage>
</organism>
<dbReference type="GO" id="GO:0016829">
    <property type="term" value="F:lyase activity"/>
    <property type="evidence" value="ECO:0007669"/>
    <property type="project" value="UniProtKB-KW"/>
</dbReference>
<dbReference type="InterPro" id="IPR015421">
    <property type="entry name" value="PyrdxlP-dep_Trfase_major"/>
</dbReference>
<evidence type="ECO:0000256" key="4">
    <source>
        <dbReference type="ARBA" id="ARBA00023239"/>
    </source>
</evidence>
<keyword evidence="8" id="KW-1185">Reference proteome</keyword>
<dbReference type="Gene3D" id="3.90.1150.10">
    <property type="entry name" value="Aspartate Aminotransferase, domain 1"/>
    <property type="match status" value="1"/>
</dbReference>
<dbReference type="PANTHER" id="PTHR43525">
    <property type="entry name" value="PROTEIN MALY"/>
    <property type="match status" value="1"/>
</dbReference>
<name>A0ABZ2N3X3_9BACI</name>
<dbReference type="Gene3D" id="3.40.640.10">
    <property type="entry name" value="Type I PLP-dependent aspartate aminotransferase-like (Major domain)"/>
    <property type="match status" value="1"/>
</dbReference>